<dbReference type="GO" id="GO:0003677">
    <property type="term" value="F:DNA binding"/>
    <property type="evidence" value="ECO:0007669"/>
    <property type="project" value="UniProtKB-UniRule"/>
</dbReference>
<gene>
    <name evidence="7" type="ORF">FHW16_000294</name>
</gene>
<dbReference type="InterPro" id="IPR044068">
    <property type="entry name" value="CB"/>
</dbReference>
<protein>
    <submittedName>
        <fullName evidence="7">Integrase</fullName>
    </submittedName>
</protein>
<dbReference type="Pfam" id="PF00589">
    <property type="entry name" value="Phage_integrase"/>
    <property type="match status" value="1"/>
</dbReference>
<reference evidence="7 8" key="1">
    <citation type="submission" date="2020-07" db="EMBL/GenBank/DDBJ databases">
        <title>Genomic Encyclopedia of Type Strains, Phase IV (KMG-V): Genome sequencing to study the core and pangenomes of soil and plant-associated prokaryotes.</title>
        <authorList>
            <person name="Whitman W."/>
        </authorList>
    </citation>
    <scope>NUCLEOTIDE SEQUENCE [LARGE SCALE GENOMIC DNA]</scope>
    <source>
        <strain evidence="7 8">AN3</strain>
    </source>
</reference>
<evidence type="ECO:0000256" key="3">
    <source>
        <dbReference type="ARBA" id="ARBA00023172"/>
    </source>
</evidence>
<keyword evidence="3" id="KW-0233">DNA recombination</keyword>
<dbReference type="GO" id="GO:0006310">
    <property type="term" value="P:DNA recombination"/>
    <property type="evidence" value="ECO:0007669"/>
    <property type="project" value="UniProtKB-KW"/>
</dbReference>
<sequence length="317" mass="35871">MTMSPMGTTRPDTKFPVQFQYNLTYASADHATKRLVKDHSLSELTAHYISILWDEGSHKGNVRSFLGEIGEILGGERFSIFSQEMLDSVIGTLRERGNSNATINRKMAALSKLLRKACKMGDIYNLPEFRRQKERQGRIRFLEAEEEARLFSAIRVKCEDSYRLSIFLVDTGCRLGEAIGLSWNDLQGSRSTFWLTKSGRSRTVPLTRRAHEATQIPRSRLKGPFSMHNQVRFRAIWNEAKLEVGLGADDQVVPHILRHTCASRLVRGGIDIRRVQMWLGHQTLQMTMRYAHLATNDLDSCVVVLEQNKGCGAGMAG</sequence>
<dbReference type="GO" id="GO:0015074">
    <property type="term" value="P:DNA integration"/>
    <property type="evidence" value="ECO:0007669"/>
    <property type="project" value="UniProtKB-KW"/>
</dbReference>
<proteinExistence type="predicted"/>
<feature type="domain" description="Tyr recombinase" evidence="5">
    <location>
        <begin position="137"/>
        <end position="303"/>
    </location>
</feature>
<dbReference type="PANTHER" id="PTHR30349:SF64">
    <property type="entry name" value="PROPHAGE INTEGRASE INTD-RELATED"/>
    <property type="match status" value="1"/>
</dbReference>
<evidence type="ECO:0000313" key="7">
    <source>
        <dbReference type="EMBL" id="MBA8876612.1"/>
    </source>
</evidence>
<accession>A0A839ECD2</accession>
<evidence type="ECO:0000259" key="6">
    <source>
        <dbReference type="PROSITE" id="PS51900"/>
    </source>
</evidence>
<dbReference type="InterPro" id="IPR013762">
    <property type="entry name" value="Integrase-like_cat_sf"/>
</dbReference>
<evidence type="ECO:0000256" key="1">
    <source>
        <dbReference type="ARBA" id="ARBA00022908"/>
    </source>
</evidence>
<dbReference type="Gene3D" id="1.10.443.10">
    <property type="entry name" value="Intergrase catalytic core"/>
    <property type="match status" value="1"/>
</dbReference>
<dbReference type="AlphaFoldDB" id="A0A839ECD2"/>
<name>A0A839ECD2_9HYPH</name>
<comment type="caution">
    <text evidence="7">The sequence shown here is derived from an EMBL/GenBank/DDBJ whole genome shotgun (WGS) entry which is preliminary data.</text>
</comment>
<keyword evidence="2 4" id="KW-0238">DNA-binding</keyword>
<feature type="domain" description="Core-binding (CB)" evidence="6">
    <location>
        <begin position="39"/>
        <end position="118"/>
    </location>
</feature>
<dbReference type="Proteomes" id="UP000549052">
    <property type="component" value="Unassembled WGS sequence"/>
</dbReference>
<evidence type="ECO:0000259" key="5">
    <source>
        <dbReference type="PROSITE" id="PS51898"/>
    </source>
</evidence>
<dbReference type="InterPro" id="IPR011010">
    <property type="entry name" value="DNA_brk_join_enz"/>
</dbReference>
<evidence type="ECO:0000256" key="2">
    <source>
        <dbReference type="ARBA" id="ARBA00023125"/>
    </source>
</evidence>
<dbReference type="PROSITE" id="PS51898">
    <property type="entry name" value="TYR_RECOMBINASE"/>
    <property type="match status" value="1"/>
</dbReference>
<dbReference type="PANTHER" id="PTHR30349">
    <property type="entry name" value="PHAGE INTEGRASE-RELATED"/>
    <property type="match status" value="1"/>
</dbReference>
<dbReference type="PROSITE" id="PS51900">
    <property type="entry name" value="CB"/>
    <property type="match status" value="1"/>
</dbReference>
<evidence type="ECO:0000313" key="8">
    <source>
        <dbReference type="Proteomes" id="UP000549052"/>
    </source>
</evidence>
<dbReference type="InterPro" id="IPR002104">
    <property type="entry name" value="Integrase_catalytic"/>
</dbReference>
<dbReference type="CDD" id="cd00796">
    <property type="entry name" value="INT_Rci_Hp1_C"/>
    <property type="match status" value="1"/>
</dbReference>
<dbReference type="InterPro" id="IPR050090">
    <property type="entry name" value="Tyrosine_recombinase_XerCD"/>
</dbReference>
<dbReference type="EMBL" id="JACGXN010000001">
    <property type="protein sequence ID" value="MBA8876612.1"/>
    <property type="molecule type" value="Genomic_DNA"/>
</dbReference>
<evidence type="ECO:0000256" key="4">
    <source>
        <dbReference type="PROSITE-ProRule" id="PRU01248"/>
    </source>
</evidence>
<keyword evidence="1" id="KW-0229">DNA integration</keyword>
<dbReference type="SUPFAM" id="SSF56349">
    <property type="entry name" value="DNA breaking-rejoining enzymes"/>
    <property type="match status" value="1"/>
</dbReference>
<keyword evidence="8" id="KW-1185">Reference proteome</keyword>
<organism evidence="7 8">
    <name type="scientific">Phyllobacterium myrsinacearum</name>
    <dbReference type="NCBI Taxonomy" id="28101"/>
    <lineage>
        <taxon>Bacteria</taxon>
        <taxon>Pseudomonadati</taxon>
        <taxon>Pseudomonadota</taxon>
        <taxon>Alphaproteobacteria</taxon>
        <taxon>Hyphomicrobiales</taxon>
        <taxon>Phyllobacteriaceae</taxon>
        <taxon>Phyllobacterium</taxon>
    </lineage>
</organism>